<accession>A0ABV1E1P0</accession>
<dbReference type="InterPro" id="IPR001387">
    <property type="entry name" value="Cro/C1-type_HTH"/>
</dbReference>
<gene>
    <name evidence="3" type="ORF">WMO26_10370</name>
</gene>
<organism evidence="3 4">
    <name type="scientific">Solibaculum intestinale</name>
    <dbReference type="NCBI Taxonomy" id="3133165"/>
    <lineage>
        <taxon>Bacteria</taxon>
        <taxon>Bacillati</taxon>
        <taxon>Bacillota</taxon>
        <taxon>Clostridia</taxon>
        <taxon>Eubacteriales</taxon>
        <taxon>Oscillospiraceae</taxon>
        <taxon>Solibaculum</taxon>
    </lineage>
</organism>
<dbReference type="InterPro" id="IPR010982">
    <property type="entry name" value="Lambda_DNA-bd_dom_sf"/>
</dbReference>
<feature type="domain" description="HTH cro/C1-type" evidence="2">
    <location>
        <begin position="6"/>
        <end position="60"/>
    </location>
</feature>
<dbReference type="Proteomes" id="UP001489509">
    <property type="component" value="Unassembled WGS sequence"/>
</dbReference>
<keyword evidence="1" id="KW-0238">DNA-binding</keyword>
<dbReference type="Pfam" id="PF01381">
    <property type="entry name" value="HTH_3"/>
    <property type="match status" value="1"/>
</dbReference>
<keyword evidence="4" id="KW-1185">Reference proteome</keyword>
<evidence type="ECO:0000313" key="3">
    <source>
        <dbReference type="EMBL" id="MEQ2441229.1"/>
    </source>
</evidence>
<dbReference type="SMART" id="SM00530">
    <property type="entry name" value="HTH_XRE"/>
    <property type="match status" value="1"/>
</dbReference>
<dbReference type="CDD" id="cd00093">
    <property type="entry name" value="HTH_XRE"/>
    <property type="match status" value="1"/>
</dbReference>
<sequence>MFCKRLRSLRESKGLNMKQFAFELGIPYTTYYNYETGSREVNSDILVLLSEYFNVSVDYLLGVTDIKERTDRLIESYPTPHEQKVITAYRAQPDMQAPVDKLLGISDDLVSGGRYVNKMPLAAHGGGVTLVDAPDPSKKQKIERLTKEALDESFDEDEEF</sequence>
<dbReference type="Gene3D" id="1.10.260.40">
    <property type="entry name" value="lambda repressor-like DNA-binding domains"/>
    <property type="match status" value="1"/>
</dbReference>
<evidence type="ECO:0000256" key="1">
    <source>
        <dbReference type="ARBA" id="ARBA00023125"/>
    </source>
</evidence>
<dbReference type="RefSeq" id="WP_349220198.1">
    <property type="nucleotide sequence ID" value="NZ_JBBMFD010000020.1"/>
</dbReference>
<dbReference type="PANTHER" id="PTHR46558">
    <property type="entry name" value="TRACRIPTIONAL REGULATORY PROTEIN-RELATED-RELATED"/>
    <property type="match status" value="1"/>
</dbReference>
<dbReference type="SUPFAM" id="SSF47413">
    <property type="entry name" value="lambda repressor-like DNA-binding domains"/>
    <property type="match status" value="1"/>
</dbReference>
<name>A0ABV1E1P0_9FIRM</name>
<evidence type="ECO:0000259" key="2">
    <source>
        <dbReference type="PROSITE" id="PS50943"/>
    </source>
</evidence>
<dbReference type="PROSITE" id="PS50943">
    <property type="entry name" value="HTH_CROC1"/>
    <property type="match status" value="1"/>
</dbReference>
<comment type="caution">
    <text evidence="3">The sequence shown here is derived from an EMBL/GenBank/DDBJ whole genome shotgun (WGS) entry which is preliminary data.</text>
</comment>
<dbReference type="EMBL" id="JBBMFD010000020">
    <property type="protein sequence ID" value="MEQ2441229.1"/>
    <property type="molecule type" value="Genomic_DNA"/>
</dbReference>
<dbReference type="PANTHER" id="PTHR46558:SF11">
    <property type="entry name" value="HTH-TYPE TRANSCRIPTIONAL REGULATOR XRE"/>
    <property type="match status" value="1"/>
</dbReference>
<proteinExistence type="predicted"/>
<protein>
    <submittedName>
        <fullName evidence="3">Helix-turn-helix domain-containing protein</fullName>
    </submittedName>
</protein>
<evidence type="ECO:0000313" key="4">
    <source>
        <dbReference type="Proteomes" id="UP001489509"/>
    </source>
</evidence>
<reference evidence="3 4" key="1">
    <citation type="submission" date="2024-03" db="EMBL/GenBank/DDBJ databases">
        <title>Human intestinal bacterial collection.</title>
        <authorList>
            <person name="Pauvert C."/>
            <person name="Hitch T.C.A."/>
            <person name="Clavel T."/>
        </authorList>
    </citation>
    <scope>NUCLEOTIDE SEQUENCE [LARGE SCALE GENOMIC DNA]</scope>
    <source>
        <strain evidence="3 4">CLA-JM-H44</strain>
    </source>
</reference>